<proteinExistence type="inferred from homology"/>
<name>A0AAD3HLK6_9CHLO</name>
<evidence type="ECO:0000313" key="3">
    <source>
        <dbReference type="EMBL" id="GFR45829.1"/>
    </source>
</evidence>
<dbReference type="GO" id="GO:0034657">
    <property type="term" value="C:GID complex"/>
    <property type="evidence" value="ECO:0007669"/>
    <property type="project" value="TreeGrafter"/>
</dbReference>
<keyword evidence="4" id="KW-1185">Reference proteome</keyword>
<evidence type="ECO:0000256" key="1">
    <source>
        <dbReference type="ARBA" id="ARBA00061469"/>
    </source>
</evidence>
<gene>
    <name evidence="3" type="ORF">Agub_g7193</name>
</gene>
<feature type="region of interest" description="Disordered" evidence="2">
    <location>
        <begin position="39"/>
        <end position="99"/>
    </location>
</feature>
<sequence length="307" mass="33706">MEVHEERFRETTGRELLLSLSRLGVALSNPDQYREQFRGRLGLLPYSPDGDDDDDNPEEEDDSDDEMEEDIELGAAFPSVPPRPSPCSYLHPGRSFTGQQRLSAPHRHQQEDWTVTATIYSCDLERGLLTGSMVAQNNPVAKRPIVTYFEGEIIDNVNHSFWTGCKWGTCPSRESDVRYWSRCPGFSGALRNAVKRHDGRAPQLGSCQHIFMRWKEVFFVDVPQDCPLTITGFYYLSLDRCSGAIGGYYHDSRSAPLQVLQLTPVELCGGSSSSSGSMGGAAAGTAAAASACGEVPAGMAFGSYTLC</sequence>
<dbReference type="PANTHER" id="PTHR14534">
    <property type="entry name" value="VACUOLAR IMPORT AND DEGRADATION PROTEIN 24"/>
    <property type="match status" value="1"/>
</dbReference>
<reference evidence="3 4" key="1">
    <citation type="journal article" date="2021" name="Sci. Rep.">
        <title>Genome sequencing of the multicellular alga Astrephomene provides insights into convergent evolution of germ-soma differentiation.</title>
        <authorList>
            <person name="Yamashita S."/>
            <person name="Yamamoto K."/>
            <person name="Matsuzaki R."/>
            <person name="Suzuki S."/>
            <person name="Yamaguchi H."/>
            <person name="Hirooka S."/>
            <person name="Minakuchi Y."/>
            <person name="Miyagishima S."/>
            <person name="Kawachi M."/>
            <person name="Toyoda A."/>
            <person name="Nozaki H."/>
        </authorList>
    </citation>
    <scope>NUCLEOTIDE SEQUENCE [LARGE SCALE GENOMIC DNA]</scope>
    <source>
        <strain evidence="3 4">NIES-4017</strain>
    </source>
</reference>
<dbReference type="GO" id="GO:0006623">
    <property type="term" value="P:protein targeting to vacuole"/>
    <property type="evidence" value="ECO:0007669"/>
    <property type="project" value="TreeGrafter"/>
</dbReference>
<dbReference type="GO" id="GO:0043161">
    <property type="term" value="P:proteasome-mediated ubiquitin-dependent protein catabolic process"/>
    <property type="evidence" value="ECO:0007669"/>
    <property type="project" value="TreeGrafter"/>
</dbReference>
<dbReference type="PANTHER" id="PTHR14534:SF3">
    <property type="entry name" value="GID COMPLEX SUBUNIT 4 HOMOLOG"/>
    <property type="match status" value="1"/>
</dbReference>
<evidence type="ECO:0000313" key="4">
    <source>
        <dbReference type="Proteomes" id="UP001054857"/>
    </source>
</evidence>
<protein>
    <submittedName>
        <fullName evidence="3">Uncharacterized protein</fullName>
    </submittedName>
</protein>
<dbReference type="GO" id="GO:0005773">
    <property type="term" value="C:vacuole"/>
    <property type="evidence" value="ECO:0007669"/>
    <property type="project" value="GOC"/>
</dbReference>
<dbReference type="AlphaFoldDB" id="A0AAD3HLK6"/>
<dbReference type="Proteomes" id="UP001054857">
    <property type="component" value="Unassembled WGS sequence"/>
</dbReference>
<evidence type="ECO:0000256" key="2">
    <source>
        <dbReference type="SAM" id="MobiDB-lite"/>
    </source>
</evidence>
<dbReference type="InterPro" id="IPR018618">
    <property type="entry name" value="GID4/10-like"/>
</dbReference>
<comment type="similarity">
    <text evidence="1">Belongs to the GID4/VID24 family.</text>
</comment>
<comment type="caution">
    <text evidence="3">The sequence shown here is derived from an EMBL/GenBank/DDBJ whole genome shotgun (WGS) entry which is preliminary data.</text>
</comment>
<feature type="compositionally biased region" description="Acidic residues" evidence="2">
    <location>
        <begin position="49"/>
        <end position="72"/>
    </location>
</feature>
<dbReference type="EMBL" id="BMAR01000011">
    <property type="protein sequence ID" value="GFR45829.1"/>
    <property type="molecule type" value="Genomic_DNA"/>
</dbReference>
<dbReference type="GO" id="GO:0045721">
    <property type="term" value="P:negative regulation of gluconeogenesis"/>
    <property type="evidence" value="ECO:0007669"/>
    <property type="project" value="TreeGrafter"/>
</dbReference>
<accession>A0AAD3HLK6</accession>
<dbReference type="GO" id="GO:0007039">
    <property type="term" value="P:protein catabolic process in the vacuole"/>
    <property type="evidence" value="ECO:0007669"/>
    <property type="project" value="TreeGrafter"/>
</dbReference>
<organism evidence="3 4">
    <name type="scientific">Astrephomene gubernaculifera</name>
    <dbReference type="NCBI Taxonomy" id="47775"/>
    <lineage>
        <taxon>Eukaryota</taxon>
        <taxon>Viridiplantae</taxon>
        <taxon>Chlorophyta</taxon>
        <taxon>core chlorophytes</taxon>
        <taxon>Chlorophyceae</taxon>
        <taxon>CS clade</taxon>
        <taxon>Chlamydomonadales</taxon>
        <taxon>Astrephomenaceae</taxon>
        <taxon>Astrephomene</taxon>
    </lineage>
</organism>
<dbReference type="Pfam" id="PF09783">
    <property type="entry name" value="Vac_ImportDeg"/>
    <property type="match status" value="1"/>
</dbReference>